<evidence type="ECO:0000256" key="1">
    <source>
        <dbReference type="ARBA" id="ARBA00004127"/>
    </source>
</evidence>
<keyword evidence="4 5" id="KW-0472">Membrane</keyword>
<comment type="function">
    <text evidence="5">Plays a key role in early steps of protein N-linked glycosylation by being involved in the conversion of polyprenol into dolichol. Acts as a polyprenal reductase that mediates the reduction of polyprenal into dolichal in a NADP-dependent mechanism. Dolichols are required for the synthesis of dolichol-linked monosaccharides and the oligosaccharide precursor used for N-glycosylation.</text>
</comment>
<dbReference type="InterPro" id="IPR001104">
    <property type="entry name" value="3-oxo-5_a-steroid_4-DH_C"/>
</dbReference>
<comment type="similarity">
    <text evidence="5">Belongs to the steroid 5-alpha reductase family. Polyprenal reductase subfamily.</text>
</comment>
<comment type="catalytic activity">
    <reaction evidence="5">
        <text>a di-trans,poly-cis-dolichal + NADP(+) = a di-trans,poly-cis-polyprenal + NADPH + H(+)</text>
        <dbReference type="Rhea" id="RHEA:80727"/>
        <dbReference type="Rhea" id="RHEA-COMP:19536"/>
        <dbReference type="Rhea" id="RHEA-COMP:19537"/>
        <dbReference type="ChEBI" id="CHEBI:15378"/>
        <dbReference type="ChEBI" id="CHEBI:57783"/>
        <dbReference type="ChEBI" id="CHEBI:58349"/>
        <dbReference type="ChEBI" id="CHEBI:231623"/>
        <dbReference type="ChEBI" id="CHEBI:231637"/>
        <dbReference type="EC" id="1.3.1.94"/>
    </reaction>
    <physiologicalReaction direction="right-to-left" evidence="5">
        <dbReference type="Rhea" id="RHEA:80729"/>
    </physiologicalReaction>
</comment>
<evidence type="ECO:0000256" key="5">
    <source>
        <dbReference type="RuleBase" id="RU367081"/>
    </source>
</evidence>
<dbReference type="InterPro" id="IPR039698">
    <property type="entry name" value="Dfg10/SRD5A3"/>
</dbReference>
<dbReference type="EMBL" id="JAGPXD010000001">
    <property type="protein sequence ID" value="KAH7374759.1"/>
    <property type="molecule type" value="Genomic_DNA"/>
</dbReference>
<dbReference type="GO" id="GO:0005789">
    <property type="term" value="C:endoplasmic reticulum membrane"/>
    <property type="evidence" value="ECO:0007669"/>
    <property type="project" value="UniProtKB-SubCell"/>
</dbReference>
<feature type="domain" description="3-oxo-5-alpha-steroid 4-dehydrogenase C-terminal" evidence="6">
    <location>
        <begin position="197"/>
        <end position="344"/>
    </location>
</feature>
<evidence type="ECO:0000256" key="4">
    <source>
        <dbReference type="ARBA" id="ARBA00023136"/>
    </source>
</evidence>
<comment type="caution">
    <text evidence="7">The sequence shown here is derived from an EMBL/GenBank/DDBJ whole genome shotgun (WGS) entry which is preliminary data.</text>
</comment>
<feature type="transmembrane region" description="Helical" evidence="5">
    <location>
        <begin position="191"/>
        <end position="211"/>
    </location>
</feature>
<dbReference type="GO" id="GO:0003865">
    <property type="term" value="F:3-oxo-5-alpha-steroid 4-dehydrogenase activity"/>
    <property type="evidence" value="ECO:0007669"/>
    <property type="project" value="TreeGrafter"/>
</dbReference>
<feature type="transmembrane region" description="Helical" evidence="5">
    <location>
        <begin position="110"/>
        <end position="133"/>
    </location>
</feature>
<gene>
    <name evidence="7" type="ORF">B0T11DRAFT_322875</name>
</gene>
<feature type="transmembrane region" description="Helical" evidence="5">
    <location>
        <begin position="30"/>
        <end position="55"/>
    </location>
</feature>
<keyword evidence="2 5" id="KW-0812">Transmembrane</keyword>
<evidence type="ECO:0000256" key="2">
    <source>
        <dbReference type="ARBA" id="ARBA00022692"/>
    </source>
</evidence>
<reference evidence="7" key="1">
    <citation type="journal article" date="2021" name="Nat. Commun.">
        <title>Genetic determinants of endophytism in the Arabidopsis root mycobiome.</title>
        <authorList>
            <person name="Mesny F."/>
            <person name="Miyauchi S."/>
            <person name="Thiergart T."/>
            <person name="Pickel B."/>
            <person name="Atanasova L."/>
            <person name="Karlsson M."/>
            <person name="Huettel B."/>
            <person name="Barry K.W."/>
            <person name="Haridas S."/>
            <person name="Chen C."/>
            <person name="Bauer D."/>
            <person name="Andreopoulos W."/>
            <person name="Pangilinan J."/>
            <person name="LaButti K."/>
            <person name="Riley R."/>
            <person name="Lipzen A."/>
            <person name="Clum A."/>
            <person name="Drula E."/>
            <person name="Henrissat B."/>
            <person name="Kohler A."/>
            <person name="Grigoriev I.V."/>
            <person name="Martin F.M."/>
            <person name="Hacquard S."/>
        </authorList>
    </citation>
    <scope>NUCLEOTIDE SEQUENCE</scope>
    <source>
        <strain evidence="7">MPI-CAGE-AT-0016</strain>
    </source>
</reference>
<dbReference type="GO" id="GO:0016095">
    <property type="term" value="P:polyprenol catabolic process"/>
    <property type="evidence" value="ECO:0007669"/>
    <property type="project" value="UniProtKB-UniRule"/>
</dbReference>
<feature type="transmembrane region" description="Helical" evidence="5">
    <location>
        <begin position="267"/>
        <end position="291"/>
    </location>
</feature>
<comment type="pathway">
    <text evidence="5">Protein modification; protein glycosylation.</text>
</comment>
<dbReference type="PROSITE" id="PS50244">
    <property type="entry name" value="S5A_REDUCTASE"/>
    <property type="match status" value="1"/>
</dbReference>
<dbReference type="PANTHER" id="PTHR14624:SF0">
    <property type="entry name" value="POLYPRENOL REDUCTASE"/>
    <property type="match status" value="1"/>
</dbReference>
<keyword evidence="8" id="KW-1185">Reference proteome</keyword>
<dbReference type="EC" id="1.3.1.94" evidence="5"/>
<dbReference type="PANTHER" id="PTHR14624">
    <property type="entry name" value="DFG10 PROTEIN"/>
    <property type="match status" value="1"/>
</dbReference>
<proteinExistence type="inferred from homology"/>
<feature type="transmembrane region" description="Helical" evidence="5">
    <location>
        <begin position="297"/>
        <end position="314"/>
    </location>
</feature>
<keyword evidence="5" id="KW-0521">NADP</keyword>
<evidence type="ECO:0000256" key="3">
    <source>
        <dbReference type="ARBA" id="ARBA00022989"/>
    </source>
</evidence>
<accession>A0A8K0TR44</accession>
<dbReference type="OrthoDB" id="541710at2759"/>
<protein>
    <recommendedName>
        <fullName evidence="5">Polyprenal reductase</fullName>
        <ecNumber evidence="5">1.3.1.94</ecNumber>
    </recommendedName>
</protein>
<keyword evidence="5" id="KW-0560">Oxidoreductase</keyword>
<comment type="subcellular location">
    <subcellularLocation>
        <location evidence="1">Endomembrane system</location>
        <topology evidence="1">Multi-pass membrane protein</topology>
    </subcellularLocation>
    <subcellularLocation>
        <location evidence="5">Endoplasmic reticulum membrane</location>
    </subcellularLocation>
</comment>
<dbReference type="UniPathway" id="UPA00378"/>
<keyword evidence="5" id="KW-0256">Endoplasmic reticulum</keyword>
<dbReference type="GO" id="GO:0006488">
    <property type="term" value="P:dolichol-linked oligosaccharide biosynthetic process"/>
    <property type="evidence" value="ECO:0007669"/>
    <property type="project" value="UniProtKB-UniRule"/>
</dbReference>
<keyword evidence="3 5" id="KW-1133">Transmembrane helix</keyword>
<dbReference type="GO" id="GO:0160198">
    <property type="term" value="F:polyprenal reductase activity"/>
    <property type="evidence" value="ECO:0007669"/>
    <property type="project" value="UniProtKB-EC"/>
</dbReference>
<dbReference type="Proteomes" id="UP000813385">
    <property type="component" value="Unassembled WGS sequence"/>
</dbReference>
<sequence length="344" mass="38059">MLVLDTEALRLSNIIALIEELPFPRLVLNIILAVLAVPPSAIFKGCFTFAIIVILSLHLTPRLSRGLILDYGPRASGAKPGKQTPQGGFHDALKTVTTYGRIPHSWFNHFYVVSVAGSVFWGLELLLGGGVVMRLLAKWETFAHMAEGAGPTPAAMGWEQTVLAWGMLYVQGVRRLYECYFVMRPSKSDMWFVHWIMGMCFYVGIGLAVWIEGSQTILSPPETVAVANVLAPKQILGVALFLYGWTQQAWCHRYLAGLRKYTLPSEGLFKNIVCAHYFCECLIYLGISVAAAPEGHWVNGTVGTALLFVFVNLASTANGTKAWYADKFGRAKVAPKWRIVPFLF</sequence>
<evidence type="ECO:0000313" key="8">
    <source>
        <dbReference type="Proteomes" id="UP000813385"/>
    </source>
</evidence>
<dbReference type="GO" id="GO:0102389">
    <property type="term" value="F:polyprenol reductase activity"/>
    <property type="evidence" value="ECO:0007669"/>
    <property type="project" value="UniProtKB-UniRule"/>
</dbReference>
<feature type="transmembrane region" description="Helical" evidence="5">
    <location>
        <begin position="223"/>
        <end position="246"/>
    </location>
</feature>
<evidence type="ECO:0000259" key="6">
    <source>
        <dbReference type="Pfam" id="PF02544"/>
    </source>
</evidence>
<dbReference type="AlphaFoldDB" id="A0A8K0TR44"/>
<evidence type="ECO:0000313" key="7">
    <source>
        <dbReference type="EMBL" id="KAH7374759.1"/>
    </source>
</evidence>
<feature type="transmembrane region" description="Helical" evidence="5">
    <location>
        <begin position="153"/>
        <end position="170"/>
    </location>
</feature>
<name>A0A8K0TR44_9PEZI</name>
<dbReference type="Pfam" id="PF02544">
    <property type="entry name" value="Steroid_dh"/>
    <property type="match status" value="1"/>
</dbReference>
<organism evidence="7 8">
    <name type="scientific">Plectosphaerella cucumerina</name>
    <dbReference type="NCBI Taxonomy" id="40658"/>
    <lineage>
        <taxon>Eukaryota</taxon>
        <taxon>Fungi</taxon>
        <taxon>Dikarya</taxon>
        <taxon>Ascomycota</taxon>
        <taxon>Pezizomycotina</taxon>
        <taxon>Sordariomycetes</taxon>
        <taxon>Hypocreomycetidae</taxon>
        <taxon>Glomerellales</taxon>
        <taxon>Plectosphaerellaceae</taxon>
        <taxon>Plectosphaerella</taxon>
    </lineage>
</organism>